<dbReference type="EMBL" id="JBIEKR010000001">
    <property type="protein sequence ID" value="MFG6271664.1"/>
    <property type="molecule type" value="Genomic_DNA"/>
</dbReference>
<reference evidence="2 3" key="1">
    <citation type="submission" date="2024-10" db="EMBL/GenBank/DDBJ databases">
        <authorList>
            <person name="Sang B.-I."/>
            <person name="Prabhaharan D."/>
        </authorList>
    </citation>
    <scope>NUCLEOTIDE SEQUENCE [LARGE SCALE GENOMIC DNA]</scope>
    <source>
        <strain evidence="2 3">MH</strain>
    </source>
</reference>
<organism evidence="2 3">
    <name type="scientific">Megasphaera hexanoica</name>
    <dbReference type="NCBI Taxonomy" id="1675036"/>
    <lineage>
        <taxon>Bacteria</taxon>
        <taxon>Bacillati</taxon>
        <taxon>Bacillota</taxon>
        <taxon>Negativicutes</taxon>
        <taxon>Veillonellales</taxon>
        <taxon>Veillonellaceae</taxon>
        <taxon>Megasphaera</taxon>
    </lineage>
</organism>
<dbReference type="PANTHER" id="PTHR34135">
    <property type="entry name" value="LYSOZYME"/>
    <property type="match status" value="1"/>
</dbReference>
<gene>
    <name evidence="2" type="ORF">ACGTZG_00490</name>
</gene>
<dbReference type="PROSITE" id="PS51904">
    <property type="entry name" value="GLYCOSYL_HYDROL_F25_2"/>
    <property type="match status" value="1"/>
</dbReference>
<name>A0ABW7DMT8_9FIRM</name>
<dbReference type="InterPro" id="IPR002053">
    <property type="entry name" value="Glyco_hydro_25"/>
</dbReference>
<dbReference type="InterPro" id="IPR017853">
    <property type="entry name" value="GH"/>
</dbReference>
<comment type="caution">
    <text evidence="2">The sequence shown here is derived from an EMBL/GenBank/DDBJ whole genome shotgun (WGS) entry which is preliminary data.</text>
</comment>
<dbReference type="PANTHER" id="PTHR34135:SF2">
    <property type="entry name" value="LYSOZYME"/>
    <property type="match status" value="1"/>
</dbReference>
<keyword evidence="3" id="KW-1185">Reference proteome</keyword>
<evidence type="ECO:0000313" key="2">
    <source>
        <dbReference type="EMBL" id="MFG6271664.1"/>
    </source>
</evidence>
<dbReference type="Gene3D" id="3.20.20.80">
    <property type="entry name" value="Glycosidases"/>
    <property type="match status" value="1"/>
</dbReference>
<proteinExistence type="inferred from homology"/>
<protein>
    <submittedName>
        <fullName evidence="2">GH25 family lysozyme</fullName>
    </submittedName>
</protein>
<dbReference type="Pfam" id="PF01183">
    <property type="entry name" value="Glyco_hydro_25"/>
    <property type="match status" value="1"/>
</dbReference>
<sequence length="199" mass="21942">MMEGIDVSYCQAGFDFQAAADAGKEFCIVRIGRTRSDGQQELDDYFVDNINGAKAAGMKLGIYFYSLATTETEAAQEANWLLDTMHEYLDGVSLEAGIWLDVEAPCQLALSPAQLTATVMSWVNTMNAAGVYVGIYSYYSMFNDNFELGSIPGYVPLWVANTASVNYLKVENPELNIPVWQYSDAGNIAGINVDLDVWY</sequence>
<comment type="similarity">
    <text evidence="1">Belongs to the glycosyl hydrolase 25 family.</text>
</comment>
<dbReference type="RefSeq" id="WP_113855936.1">
    <property type="nucleotide sequence ID" value="NZ_CP011940.1"/>
</dbReference>
<evidence type="ECO:0000313" key="3">
    <source>
        <dbReference type="Proteomes" id="UP001605989"/>
    </source>
</evidence>
<accession>A0ABW7DMT8</accession>
<evidence type="ECO:0000256" key="1">
    <source>
        <dbReference type="ARBA" id="ARBA00010646"/>
    </source>
</evidence>
<dbReference type="SUPFAM" id="SSF51445">
    <property type="entry name" value="(Trans)glycosidases"/>
    <property type="match status" value="1"/>
</dbReference>
<dbReference type="Proteomes" id="UP001605989">
    <property type="component" value="Unassembled WGS sequence"/>
</dbReference>